<dbReference type="Gene3D" id="2.60.40.60">
    <property type="entry name" value="Cadherins"/>
    <property type="match status" value="5"/>
</dbReference>
<keyword evidence="6 18" id="KW-0812">Transmembrane</keyword>
<evidence type="ECO:0000256" key="11">
    <source>
        <dbReference type="ARBA" id="ARBA00022889"/>
    </source>
</evidence>
<dbReference type="CDD" id="cd11304">
    <property type="entry name" value="Cadherin_repeat"/>
    <property type="match status" value="5"/>
</dbReference>
<dbReference type="KEGG" id="pki:111832998"/>
<evidence type="ECO:0000256" key="21">
    <source>
        <dbReference type="SAM" id="SignalP"/>
    </source>
</evidence>
<dbReference type="GO" id="GO:0034332">
    <property type="term" value="P:adherens junction organization"/>
    <property type="evidence" value="ECO:0007669"/>
    <property type="project" value="TreeGrafter"/>
</dbReference>
<feature type="domain" description="Cadherin" evidence="22">
    <location>
        <begin position="145"/>
        <end position="251"/>
    </location>
</feature>
<evidence type="ECO:0000256" key="16">
    <source>
        <dbReference type="ARBA" id="ARBA00030559"/>
    </source>
</evidence>
<dbReference type="PRINTS" id="PR00205">
    <property type="entry name" value="CADHERIN"/>
</dbReference>
<feature type="domain" description="Cadherin" evidence="22">
    <location>
        <begin position="77"/>
        <end position="145"/>
    </location>
</feature>
<dbReference type="InterPro" id="IPR000233">
    <property type="entry name" value="Cadherin_Y-type_LIR"/>
</dbReference>
<dbReference type="GO" id="GO:0008013">
    <property type="term" value="F:beta-catenin binding"/>
    <property type="evidence" value="ECO:0007669"/>
    <property type="project" value="TreeGrafter"/>
</dbReference>
<dbReference type="SMART" id="SM00112">
    <property type="entry name" value="CA"/>
    <property type="match status" value="5"/>
</dbReference>
<dbReference type="GeneID" id="111832998"/>
<keyword evidence="10 17" id="KW-0106">Calcium</keyword>
<evidence type="ECO:0000256" key="19">
    <source>
        <dbReference type="RuleBase" id="RU004357"/>
    </source>
</evidence>
<keyword evidence="7" id="KW-0479">Metal-binding</keyword>
<organism evidence="23 24">
    <name type="scientific">Paramormyrops kingsleyae</name>
    <dbReference type="NCBI Taxonomy" id="1676925"/>
    <lineage>
        <taxon>Eukaryota</taxon>
        <taxon>Metazoa</taxon>
        <taxon>Chordata</taxon>
        <taxon>Craniata</taxon>
        <taxon>Vertebrata</taxon>
        <taxon>Euteleostomi</taxon>
        <taxon>Actinopterygii</taxon>
        <taxon>Neopterygii</taxon>
        <taxon>Teleostei</taxon>
        <taxon>Osteoglossocephala</taxon>
        <taxon>Osteoglossomorpha</taxon>
        <taxon>Osteoglossiformes</taxon>
        <taxon>Mormyridae</taxon>
        <taxon>Paramormyrops</taxon>
    </lineage>
</organism>
<dbReference type="PROSITE" id="PS00232">
    <property type="entry name" value="CADHERIN_1"/>
    <property type="match status" value="1"/>
</dbReference>
<dbReference type="GO" id="GO:0045296">
    <property type="term" value="F:cadherin binding"/>
    <property type="evidence" value="ECO:0007669"/>
    <property type="project" value="TreeGrafter"/>
</dbReference>
<evidence type="ECO:0000256" key="7">
    <source>
        <dbReference type="ARBA" id="ARBA00022723"/>
    </source>
</evidence>
<evidence type="ECO:0000256" key="3">
    <source>
        <dbReference type="ARBA" id="ARBA00021701"/>
    </source>
</evidence>
<comment type="function">
    <text evidence="19">Cadherins are calcium-dependent cell adhesion proteins.</text>
</comment>
<dbReference type="GO" id="GO:0000902">
    <property type="term" value="P:cell morphogenesis"/>
    <property type="evidence" value="ECO:0007669"/>
    <property type="project" value="TreeGrafter"/>
</dbReference>
<dbReference type="GO" id="GO:0005923">
    <property type="term" value="C:bicellular tight junction"/>
    <property type="evidence" value="ECO:0007669"/>
    <property type="project" value="TreeGrafter"/>
</dbReference>
<dbReference type="InterPro" id="IPR015919">
    <property type="entry name" value="Cadherin-like_sf"/>
</dbReference>
<dbReference type="Pfam" id="PF01049">
    <property type="entry name" value="CADH_Y-type_LIR"/>
    <property type="match status" value="1"/>
</dbReference>
<feature type="signal peptide" evidence="21">
    <location>
        <begin position="1"/>
        <end position="26"/>
    </location>
</feature>
<evidence type="ECO:0000256" key="18">
    <source>
        <dbReference type="RuleBase" id="RU003318"/>
    </source>
</evidence>
<evidence type="ECO:0000256" key="10">
    <source>
        <dbReference type="ARBA" id="ARBA00022837"/>
    </source>
</evidence>
<evidence type="ECO:0000256" key="8">
    <source>
        <dbReference type="ARBA" id="ARBA00022729"/>
    </source>
</evidence>
<dbReference type="Pfam" id="PF00028">
    <property type="entry name" value="Cadherin"/>
    <property type="match status" value="4"/>
</dbReference>
<sequence>MGPSARGLIMLPMSWLLLSGLTLSLASPGAKSEPSSLSLQRHKRHWEWKSFYVLEERDPPHRVMKLHSNKSNIHTIYKIEGDGAGRIFTVDASGDVYAQEKLDREKKSSYRLKARLIDTRTNRQVDNEEEFEINVSDLNDNNPVFLQDFKGSVVERSPKGTLVMTVTATDYDDPTTPNGKLEYKLLNGTDLFTIDQRGDIRTTVGDLDREKQSMHKISVQAKDMPGISSGNINTTTVTINVLDINDNMAVFKKKKYQPTEKYSFNVKEDAKQNSKIGIMELEDKDEEQNKDPVFSVLEFPRVFMVVKNHMKDGVLTLMQELDYETKDKYTFVIEVKESSLKEPADNQDEKLLRRADVTINVIDVDEPPLFSKQIYNFSIVEHSPIKTPVGKVSATDPDKAKFAIRYHIDDPNCPIAIDPTTGTMTVAKDLDRELVDRLEFTITAVEANPRGLKSHALVNLLVLDVNDNDPVLTAEGMIFACEADQPGTIIGRVKATDRDKHMEIFTIRLAKPSYNFTLTDNRDNTANITVRHGDFNQNDPLYDLVVAVEDRGHPTSRTSTTTITIPVCSCDSNRKNYYCKAAPNADNASFHAIIAIILCILTILVIVILFVMRKRCQKETVVILGKNGEMHEQLVSYDEEGGGEMDTNGYDVSILNSARSDGAALPPPPGVYAAVNKPPAVRRDMATMIEVKKDEADHERDGGPYDTLHIYGYEGPESLFGSLSSLESCSDDGSLDYDVLNDWGPRFKTLAELYGIEPSENQYAY</sequence>
<dbReference type="STRING" id="1676925.ENSPKIP00000023345"/>
<evidence type="ECO:0000256" key="17">
    <source>
        <dbReference type="PROSITE-ProRule" id="PRU00043"/>
    </source>
</evidence>
<dbReference type="GO" id="GO:0007043">
    <property type="term" value="P:cell-cell junction assembly"/>
    <property type="evidence" value="ECO:0007669"/>
    <property type="project" value="TreeGrafter"/>
</dbReference>
<dbReference type="PANTHER" id="PTHR24027:SF89">
    <property type="entry name" value="CADHERIN-5"/>
    <property type="match status" value="1"/>
</dbReference>
<dbReference type="FunFam" id="4.10.900.10:FF:000001">
    <property type="entry name" value="Cadherin 2"/>
    <property type="match status" value="1"/>
</dbReference>
<proteinExistence type="predicted"/>
<feature type="domain" description="Cadherin" evidence="22">
    <location>
        <begin position="371"/>
        <end position="472"/>
    </location>
</feature>
<keyword evidence="9" id="KW-0677">Repeat</keyword>
<dbReference type="GeneTree" id="ENSGT00940000165928"/>
<dbReference type="GO" id="GO:0007156">
    <property type="term" value="P:homophilic cell adhesion via plasma membrane adhesion molecules"/>
    <property type="evidence" value="ECO:0007669"/>
    <property type="project" value="InterPro"/>
</dbReference>
<dbReference type="Proteomes" id="UP000261540">
    <property type="component" value="Unplaced"/>
</dbReference>
<dbReference type="FunFam" id="2.60.40.60:FF:000202">
    <property type="entry name" value="cadherin-8 isoform X4"/>
    <property type="match status" value="1"/>
</dbReference>
<dbReference type="CTD" id="1003"/>
<dbReference type="PANTHER" id="PTHR24027">
    <property type="entry name" value="CADHERIN-23"/>
    <property type="match status" value="1"/>
</dbReference>
<feature type="domain" description="Cadherin" evidence="22">
    <location>
        <begin position="258"/>
        <end position="370"/>
    </location>
</feature>
<dbReference type="SUPFAM" id="SSF49313">
    <property type="entry name" value="Cadherin-like"/>
    <property type="match status" value="5"/>
</dbReference>
<evidence type="ECO:0000259" key="22">
    <source>
        <dbReference type="PROSITE" id="PS50268"/>
    </source>
</evidence>
<dbReference type="InterPro" id="IPR020894">
    <property type="entry name" value="Cadherin_CS"/>
</dbReference>
<evidence type="ECO:0000256" key="2">
    <source>
        <dbReference type="ARBA" id="ARBA00004536"/>
    </source>
</evidence>
<evidence type="ECO:0000256" key="4">
    <source>
        <dbReference type="ARBA" id="ARBA00022475"/>
    </source>
</evidence>
<dbReference type="InterPro" id="IPR002126">
    <property type="entry name" value="Cadherin-like_dom"/>
</dbReference>
<feature type="chain" id="PRO_5017372580" description="Cadherin-5" evidence="21">
    <location>
        <begin position="27"/>
        <end position="765"/>
    </location>
</feature>
<keyword evidence="4" id="KW-1003">Cell membrane</keyword>
<protein>
    <recommendedName>
        <fullName evidence="3">Cadherin-5</fullName>
    </recommendedName>
    <alternativeName>
        <fullName evidence="16">Vascular endothelial cadherin</fullName>
    </alternativeName>
</protein>
<evidence type="ECO:0000313" key="23">
    <source>
        <dbReference type="Ensembl" id="ENSPKIP00000023345.1"/>
    </source>
</evidence>
<keyword evidence="8 21" id="KW-0732">Signal</keyword>
<evidence type="ECO:0000313" key="24">
    <source>
        <dbReference type="Proteomes" id="UP000261540"/>
    </source>
</evidence>
<dbReference type="OrthoDB" id="6252479at2759"/>
<dbReference type="InterPro" id="IPR027397">
    <property type="entry name" value="Catenin-bd_sf"/>
</dbReference>
<reference evidence="23" key="2">
    <citation type="submission" date="2025-09" db="UniProtKB">
        <authorList>
            <consortium name="Ensembl"/>
        </authorList>
    </citation>
    <scope>IDENTIFICATION</scope>
</reference>
<keyword evidence="15" id="KW-0325">Glycoprotein</keyword>
<dbReference type="GO" id="GO:0060562">
    <property type="term" value="P:epithelial tube morphogenesis"/>
    <property type="evidence" value="ECO:0007669"/>
    <property type="project" value="UniProtKB-ARBA"/>
</dbReference>
<keyword evidence="13 20" id="KW-1133">Transmembrane helix</keyword>
<evidence type="ECO:0000256" key="9">
    <source>
        <dbReference type="ARBA" id="ARBA00022737"/>
    </source>
</evidence>
<dbReference type="InterPro" id="IPR039808">
    <property type="entry name" value="Cadherin"/>
</dbReference>
<keyword evidence="11 18" id="KW-0130">Cell adhesion</keyword>
<feature type="domain" description="Cadherin" evidence="22">
    <location>
        <begin position="481"/>
        <end position="585"/>
    </location>
</feature>
<dbReference type="GO" id="GO:0005509">
    <property type="term" value="F:calcium ion binding"/>
    <property type="evidence" value="ECO:0007669"/>
    <property type="project" value="UniProtKB-UniRule"/>
</dbReference>
<evidence type="ECO:0000256" key="5">
    <source>
        <dbReference type="ARBA" id="ARBA00022685"/>
    </source>
</evidence>
<dbReference type="GO" id="GO:0019903">
    <property type="term" value="F:protein phosphatase binding"/>
    <property type="evidence" value="ECO:0007669"/>
    <property type="project" value="TreeGrafter"/>
</dbReference>
<evidence type="ECO:0000256" key="14">
    <source>
        <dbReference type="ARBA" id="ARBA00023136"/>
    </source>
</evidence>
<evidence type="ECO:0000256" key="20">
    <source>
        <dbReference type="SAM" id="Phobius"/>
    </source>
</evidence>
<dbReference type="GO" id="GO:0016342">
    <property type="term" value="C:catenin complex"/>
    <property type="evidence" value="ECO:0007669"/>
    <property type="project" value="TreeGrafter"/>
</dbReference>
<evidence type="ECO:0000256" key="13">
    <source>
        <dbReference type="ARBA" id="ARBA00022989"/>
    </source>
</evidence>
<dbReference type="GO" id="GO:0016339">
    <property type="term" value="P:calcium-dependent cell-cell adhesion via plasma membrane cell adhesion molecules"/>
    <property type="evidence" value="ECO:0007669"/>
    <property type="project" value="TreeGrafter"/>
</dbReference>
<feature type="transmembrane region" description="Helical" evidence="20">
    <location>
        <begin position="588"/>
        <end position="611"/>
    </location>
</feature>
<dbReference type="GO" id="GO:0048646">
    <property type="term" value="P:anatomical structure formation involved in morphogenesis"/>
    <property type="evidence" value="ECO:0007669"/>
    <property type="project" value="UniProtKB-ARBA"/>
</dbReference>
<evidence type="ECO:0000256" key="1">
    <source>
        <dbReference type="ARBA" id="ARBA00004251"/>
    </source>
</evidence>
<accession>A0A3B3RZL7</accession>
<dbReference type="PROSITE" id="PS50268">
    <property type="entry name" value="CADHERIN_2"/>
    <property type="match status" value="5"/>
</dbReference>
<evidence type="ECO:0000256" key="12">
    <source>
        <dbReference type="ARBA" id="ARBA00022949"/>
    </source>
</evidence>
<dbReference type="FunFam" id="2.60.40.60:FF:000022">
    <property type="entry name" value="Cadherin 2"/>
    <property type="match status" value="1"/>
</dbReference>
<dbReference type="RefSeq" id="XP_023646614.1">
    <property type="nucleotide sequence ID" value="XM_023790846.2"/>
</dbReference>
<dbReference type="GO" id="GO:0005912">
    <property type="term" value="C:adherens junction"/>
    <property type="evidence" value="ECO:0007669"/>
    <property type="project" value="UniProtKB-SubCell"/>
</dbReference>
<evidence type="ECO:0000256" key="6">
    <source>
        <dbReference type="ARBA" id="ARBA00022692"/>
    </source>
</evidence>
<evidence type="ECO:0000256" key="15">
    <source>
        <dbReference type="ARBA" id="ARBA00023180"/>
    </source>
</evidence>
<comment type="subcellular location">
    <subcellularLocation>
        <location evidence="2">Cell junction</location>
        <location evidence="2">Adherens junction</location>
    </subcellularLocation>
    <subcellularLocation>
        <location evidence="1 18">Cell membrane</location>
        <topology evidence="1 18">Single-pass type I membrane protein</topology>
    </subcellularLocation>
</comment>
<dbReference type="AlphaFoldDB" id="A0A3B3RZL7"/>
<keyword evidence="14 20" id="KW-0472">Membrane</keyword>
<name>A0A3B3RZL7_9TELE</name>
<keyword evidence="5" id="KW-0165">Cleavage on pair of basic residues</keyword>
<dbReference type="GO" id="GO:0016477">
    <property type="term" value="P:cell migration"/>
    <property type="evidence" value="ECO:0007669"/>
    <property type="project" value="TreeGrafter"/>
</dbReference>
<dbReference type="Ensembl" id="ENSPKIT00000004026.1">
    <property type="protein sequence ID" value="ENSPKIP00000023345.1"/>
    <property type="gene ID" value="ENSPKIG00000007020.1"/>
</dbReference>
<dbReference type="FunFam" id="2.60.40.60:FF:000020">
    <property type="entry name" value="Dachsous cadherin-related 1b"/>
    <property type="match status" value="1"/>
</dbReference>
<dbReference type="Gene3D" id="4.10.900.10">
    <property type="entry name" value="TCF3-CBD (Catenin binding domain)"/>
    <property type="match status" value="1"/>
</dbReference>
<keyword evidence="12" id="KW-0965">Cell junction</keyword>
<keyword evidence="24" id="KW-1185">Reference proteome</keyword>
<dbReference type="GO" id="GO:0044331">
    <property type="term" value="P:cell-cell adhesion mediated by cadherin"/>
    <property type="evidence" value="ECO:0007669"/>
    <property type="project" value="TreeGrafter"/>
</dbReference>
<reference evidence="23" key="1">
    <citation type="submission" date="2025-08" db="UniProtKB">
        <authorList>
            <consortium name="Ensembl"/>
        </authorList>
    </citation>
    <scope>IDENTIFICATION</scope>
</reference>